<evidence type="ECO:0000256" key="16">
    <source>
        <dbReference type="SAM" id="MobiDB-lite"/>
    </source>
</evidence>
<organism evidence="19">
    <name type="scientific">Pyrenophora teres f. teres (strain 0-1)</name>
    <name type="common">Barley net blotch fungus</name>
    <name type="synonym">Drechslera teres f. teres</name>
    <dbReference type="NCBI Taxonomy" id="861557"/>
    <lineage>
        <taxon>Eukaryota</taxon>
        <taxon>Fungi</taxon>
        <taxon>Dikarya</taxon>
        <taxon>Ascomycota</taxon>
        <taxon>Pezizomycotina</taxon>
        <taxon>Dothideomycetes</taxon>
        <taxon>Pleosporomycetidae</taxon>
        <taxon>Pleosporales</taxon>
        <taxon>Pleosporineae</taxon>
        <taxon>Pleosporaceae</taxon>
        <taxon>Pyrenophora</taxon>
    </lineage>
</organism>
<evidence type="ECO:0000256" key="10">
    <source>
        <dbReference type="ARBA" id="ARBA00022918"/>
    </source>
</evidence>
<proteinExistence type="predicted"/>
<evidence type="ECO:0000256" key="6">
    <source>
        <dbReference type="ARBA" id="ARBA00022801"/>
    </source>
</evidence>
<dbReference type="InterPro" id="IPR039537">
    <property type="entry name" value="Retrotran_Ty1/copia-like"/>
</dbReference>
<evidence type="ECO:0000256" key="11">
    <source>
        <dbReference type="ARBA" id="ARBA00022932"/>
    </source>
</evidence>
<dbReference type="HOGENOM" id="CLU_978468_0_0_1"/>
<evidence type="ECO:0000256" key="14">
    <source>
        <dbReference type="ARBA" id="ARBA00048173"/>
    </source>
</evidence>
<feature type="domain" description="Integrase catalytic" evidence="17">
    <location>
        <begin position="1"/>
        <end position="107"/>
    </location>
</feature>
<evidence type="ECO:0000256" key="7">
    <source>
        <dbReference type="ARBA" id="ARBA00022842"/>
    </source>
</evidence>
<dbReference type="STRING" id="861557.E3RVY0"/>
<evidence type="ECO:0000313" key="18">
    <source>
        <dbReference type="EMBL" id="EFQ90119.1"/>
    </source>
</evidence>
<dbReference type="GO" id="GO:0032196">
    <property type="term" value="P:transposition"/>
    <property type="evidence" value="ECO:0007669"/>
    <property type="project" value="UniProtKB-KW"/>
</dbReference>
<evidence type="ECO:0000256" key="15">
    <source>
        <dbReference type="ARBA" id="ARBA00049244"/>
    </source>
</evidence>
<keyword evidence="10" id="KW-0695">RNA-directed DNA polymerase</keyword>
<dbReference type="PANTHER" id="PTHR42648:SF11">
    <property type="entry name" value="TRANSPOSON TY4-P GAG-POL POLYPROTEIN"/>
    <property type="match status" value="1"/>
</dbReference>
<keyword evidence="11" id="KW-0808">Transferase</keyword>
<evidence type="ECO:0000256" key="4">
    <source>
        <dbReference type="ARBA" id="ARBA00022723"/>
    </source>
</evidence>
<dbReference type="GO" id="GO:0016787">
    <property type="term" value="F:hydrolase activity"/>
    <property type="evidence" value="ECO:0007669"/>
    <property type="project" value="UniProtKB-KW"/>
</dbReference>
<dbReference type="GO" id="GO:0003677">
    <property type="term" value="F:DNA binding"/>
    <property type="evidence" value="ECO:0007669"/>
    <property type="project" value="UniProtKB-KW"/>
</dbReference>
<evidence type="ECO:0000256" key="9">
    <source>
        <dbReference type="ARBA" id="ARBA00022908"/>
    </source>
</evidence>
<dbReference type="GO" id="GO:0004519">
    <property type="term" value="F:endonuclease activity"/>
    <property type="evidence" value="ECO:0007669"/>
    <property type="project" value="UniProtKB-KW"/>
</dbReference>
<evidence type="ECO:0000256" key="13">
    <source>
        <dbReference type="ARBA" id="ARBA00023172"/>
    </source>
</evidence>
<dbReference type="GO" id="GO:0003887">
    <property type="term" value="F:DNA-directed DNA polymerase activity"/>
    <property type="evidence" value="ECO:0007669"/>
    <property type="project" value="UniProtKB-KW"/>
</dbReference>
<keyword evidence="6" id="KW-0378">Hydrolase</keyword>
<comment type="catalytic activity">
    <reaction evidence="15">
        <text>DNA(n) + a 2'-deoxyribonucleoside 5'-triphosphate = DNA(n+1) + diphosphate</text>
        <dbReference type="Rhea" id="RHEA:22508"/>
        <dbReference type="Rhea" id="RHEA-COMP:17339"/>
        <dbReference type="Rhea" id="RHEA-COMP:17340"/>
        <dbReference type="ChEBI" id="CHEBI:33019"/>
        <dbReference type="ChEBI" id="CHEBI:61560"/>
        <dbReference type="ChEBI" id="CHEBI:173112"/>
        <dbReference type="EC" id="2.7.7.7"/>
    </reaction>
</comment>
<dbReference type="SUPFAM" id="SSF53098">
    <property type="entry name" value="Ribonuclease H-like"/>
    <property type="match status" value="1"/>
</dbReference>
<dbReference type="PANTHER" id="PTHR42648">
    <property type="entry name" value="TRANSPOSASE, PUTATIVE-RELATED"/>
    <property type="match status" value="1"/>
</dbReference>
<reference evidence="18 19" key="1">
    <citation type="journal article" date="2010" name="Genome Biol.">
        <title>A first genome assembly of the barley fungal pathogen Pyrenophora teres f. teres.</title>
        <authorList>
            <person name="Ellwood S.R."/>
            <person name="Liu Z."/>
            <person name="Syme R.A."/>
            <person name="Lai Z."/>
            <person name="Hane J.K."/>
            <person name="Keiper F."/>
            <person name="Moffat C.S."/>
            <person name="Oliver R.P."/>
            <person name="Friesen T.L."/>
        </authorList>
    </citation>
    <scope>NUCLEOTIDE SEQUENCE [LARGE SCALE GENOMIC DNA]</scope>
    <source>
        <strain evidence="18 19">0-1</strain>
    </source>
</reference>
<dbReference type="GO" id="GO:0003964">
    <property type="term" value="F:RNA-directed DNA polymerase activity"/>
    <property type="evidence" value="ECO:0007669"/>
    <property type="project" value="UniProtKB-KW"/>
</dbReference>
<feature type="non-terminal residue" evidence="18">
    <location>
        <position position="285"/>
    </location>
</feature>
<comment type="catalytic activity">
    <reaction evidence="14">
        <text>DNA(n) + a 2'-deoxyribonucleoside 5'-triphosphate = DNA(n+1) + diphosphate</text>
        <dbReference type="Rhea" id="RHEA:22508"/>
        <dbReference type="Rhea" id="RHEA-COMP:17339"/>
        <dbReference type="Rhea" id="RHEA-COMP:17340"/>
        <dbReference type="ChEBI" id="CHEBI:33019"/>
        <dbReference type="ChEBI" id="CHEBI:61560"/>
        <dbReference type="ChEBI" id="CHEBI:173112"/>
        <dbReference type="EC" id="2.7.7.49"/>
    </reaction>
</comment>
<evidence type="ECO:0000313" key="19">
    <source>
        <dbReference type="Proteomes" id="UP000001067"/>
    </source>
</evidence>
<dbReference type="InterPro" id="IPR012337">
    <property type="entry name" value="RNaseH-like_sf"/>
</dbReference>
<gene>
    <name evidence="18" type="ORF">PTT_13368</name>
</gene>
<keyword evidence="19" id="KW-1185">Reference proteome</keyword>
<evidence type="ECO:0000256" key="3">
    <source>
        <dbReference type="ARBA" id="ARBA00022722"/>
    </source>
</evidence>
<evidence type="ECO:0000256" key="1">
    <source>
        <dbReference type="ARBA" id="ARBA00022578"/>
    </source>
</evidence>
<name>E3RVY0_PYRTT</name>
<dbReference type="OrthoDB" id="3943081at2759"/>
<evidence type="ECO:0000256" key="5">
    <source>
        <dbReference type="ARBA" id="ARBA00022759"/>
    </source>
</evidence>
<dbReference type="GO" id="GO:0015074">
    <property type="term" value="P:DNA integration"/>
    <property type="evidence" value="ECO:0007669"/>
    <property type="project" value="UniProtKB-KW"/>
</dbReference>
<dbReference type="Gene3D" id="3.30.420.10">
    <property type="entry name" value="Ribonuclease H-like superfamily/Ribonuclease H"/>
    <property type="match status" value="1"/>
</dbReference>
<evidence type="ECO:0000259" key="17">
    <source>
        <dbReference type="PROSITE" id="PS50994"/>
    </source>
</evidence>
<evidence type="ECO:0000256" key="12">
    <source>
        <dbReference type="ARBA" id="ARBA00023125"/>
    </source>
</evidence>
<keyword evidence="1" id="KW-0815">Transposition</keyword>
<dbReference type="GO" id="GO:0003723">
    <property type="term" value="F:RNA binding"/>
    <property type="evidence" value="ECO:0007669"/>
    <property type="project" value="UniProtKB-KW"/>
</dbReference>
<keyword evidence="4" id="KW-0479">Metal-binding</keyword>
<keyword evidence="13" id="KW-0233">DNA recombination</keyword>
<keyword evidence="5" id="KW-0255">Endonuclease</keyword>
<feature type="region of interest" description="Disordered" evidence="16">
    <location>
        <begin position="220"/>
        <end position="250"/>
    </location>
</feature>
<dbReference type="GO" id="GO:0005634">
    <property type="term" value="C:nucleus"/>
    <property type="evidence" value="ECO:0007669"/>
    <property type="project" value="UniProtKB-ARBA"/>
</dbReference>
<dbReference type="EMBL" id="GL535340">
    <property type="protein sequence ID" value="EFQ90119.1"/>
    <property type="molecule type" value="Genomic_DNA"/>
</dbReference>
<accession>E3RVY0</accession>
<keyword evidence="12" id="KW-0238">DNA-binding</keyword>
<protein>
    <recommendedName>
        <fullName evidence="17">Integrase catalytic domain-containing protein</fullName>
    </recommendedName>
</protein>
<keyword evidence="8" id="KW-0694">RNA-binding</keyword>
<dbReference type="GO" id="GO:0046872">
    <property type="term" value="F:metal ion binding"/>
    <property type="evidence" value="ECO:0007669"/>
    <property type="project" value="UniProtKB-KW"/>
</dbReference>
<keyword evidence="11" id="KW-0239">DNA-directed DNA polymerase</keyword>
<keyword evidence="9" id="KW-0229">DNA integration</keyword>
<keyword evidence="7" id="KW-0460">Magnesium</keyword>
<dbReference type="AlphaFoldDB" id="E3RVY0"/>
<dbReference type="KEGG" id="pte:PTT_13368"/>
<evidence type="ECO:0000256" key="8">
    <source>
        <dbReference type="ARBA" id="ARBA00022884"/>
    </source>
</evidence>
<dbReference type="GO" id="GO:0006310">
    <property type="term" value="P:DNA recombination"/>
    <property type="evidence" value="ECO:0007669"/>
    <property type="project" value="UniProtKB-KW"/>
</dbReference>
<dbReference type="Proteomes" id="UP000001067">
    <property type="component" value="Unassembled WGS sequence"/>
</dbReference>
<keyword evidence="3" id="KW-0540">Nuclease</keyword>
<evidence type="ECO:0000256" key="2">
    <source>
        <dbReference type="ARBA" id="ARBA00022695"/>
    </source>
</evidence>
<sequence length="285" mass="32592">MKKQFNITVKVIETDNEIVTVKQEVEKWCTSLSIRLEPSAPDTQAQNGGAERSGGVIKEKARAIRLDANLPWELWPEITRAAVYLYNRTPNYPNKWKSPYEIFFTRAAATNGIVTGPRRPNQAHLRAYGCKAFAMTDDTHRGKSRLQRLDPKAWIGYLVGYQSTNIYRIWIPSMAKVISTRDVVFDEETIFNGKTEDLMDNLMHNTLEEIATWVRTVELPGTQSQQPETETFYEDDTTQEESPRTQKTRYHQGRKVVEAYLTPPPTPPPVALLVQGEVNNEDMTN</sequence>
<keyword evidence="2" id="KW-0548">Nucleotidyltransferase</keyword>
<dbReference type="InterPro" id="IPR036397">
    <property type="entry name" value="RNaseH_sf"/>
</dbReference>
<dbReference type="PROSITE" id="PS50994">
    <property type="entry name" value="INTEGRASE"/>
    <property type="match status" value="1"/>
</dbReference>
<dbReference type="InterPro" id="IPR001584">
    <property type="entry name" value="Integrase_cat-core"/>
</dbReference>
<dbReference type="Pfam" id="PF25597">
    <property type="entry name" value="SH3_retrovirus"/>
    <property type="match status" value="1"/>
</dbReference>
<dbReference type="InterPro" id="IPR057670">
    <property type="entry name" value="SH3_retrovirus"/>
</dbReference>